<evidence type="ECO:0000313" key="1">
    <source>
        <dbReference type="EMBL" id="STS78694.1"/>
    </source>
</evidence>
<organism evidence="1 2">
    <name type="scientific">Klebsiella pneumoniae</name>
    <dbReference type="NCBI Taxonomy" id="573"/>
    <lineage>
        <taxon>Bacteria</taxon>
        <taxon>Pseudomonadati</taxon>
        <taxon>Pseudomonadota</taxon>
        <taxon>Gammaproteobacteria</taxon>
        <taxon>Enterobacterales</taxon>
        <taxon>Enterobacteriaceae</taxon>
        <taxon>Klebsiella/Raoultella group</taxon>
        <taxon>Klebsiella</taxon>
        <taxon>Klebsiella pneumoniae complex</taxon>
    </lineage>
</organism>
<evidence type="ECO:0000313" key="2">
    <source>
        <dbReference type="Proteomes" id="UP000254938"/>
    </source>
</evidence>
<accession>A0A377TJ61</accession>
<dbReference type="EMBL" id="UGKQ01000005">
    <property type="protein sequence ID" value="STS78694.1"/>
    <property type="molecule type" value="Genomic_DNA"/>
</dbReference>
<reference evidence="1 2" key="1">
    <citation type="submission" date="2018-06" db="EMBL/GenBank/DDBJ databases">
        <authorList>
            <consortium name="Pathogen Informatics"/>
            <person name="Doyle S."/>
        </authorList>
    </citation>
    <scope>NUCLEOTIDE SEQUENCE [LARGE SCALE GENOMIC DNA]</scope>
    <source>
        <strain evidence="1 2">NCTC9140</strain>
    </source>
</reference>
<gene>
    <name evidence="1" type="ORF">NCTC9140_00328</name>
</gene>
<dbReference type="Proteomes" id="UP000254938">
    <property type="component" value="Unassembled WGS sequence"/>
</dbReference>
<name>A0A377TJ61_KLEPN</name>
<protein>
    <submittedName>
        <fullName evidence="1">Uncharacterized protein</fullName>
    </submittedName>
</protein>
<dbReference type="AlphaFoldDB" id="A0A377TJ61"/>
<sequence length="61" mass="6883">MQLDGVEFEVIGIIYLQGENDNSASTTYYATQSQTMRQNLINSCKAASGQTFDRIYLITRL</sequence>
<proteinExistence type="predicted"/>